<accession>A0A9P1DSM5</accession>
<evidence type="ECO:0000313" key="2">
    <source>
        <dbReference type="EMBL" id="CAL1168876.1"/>
    </source>
</evidence>
<sequence>MEYAVTHPNDTSLNDAWRAIHMVFSWVDQFNQRYDAQNHKGNPRFDEFMKQVASSVTQLVNMVPGVQHALSQRLVCATHFISCLFKRWVFVTRTNTVWFSNWSVWRDVETTFHQALLTCRDHFANRLRMSQGRMQIYLENLNDWSLQFLMQQLESLASREEAYARELPYVCLLEMAIVISGRLRTELPLEELDVTNPRRKCFNLDFVLNRCADQARERERFNQEVAALMGLAAMGSFAPKDACRRLVVCIDVVKDKFPGGYRFAESLRLAYRCCEGANAPELFKLVVDRLKQSQEMIKCVTEFRFDGTKSMAENVFLPLLDVPGGYFSSEDLQELLAYAVTSQVQRMWSLQDVATGLRGLWAQLGAASNSSFLHELQSHEAFGKARVQYLGATLGGQALLVAYSKYPLQIDRMLRDLARTSWMNLEIRCSLCLSLGAQLAGSRKVSDWYACEEILLAYCHASRFAELLLLLLQGQCDVRQMYSFLCKLPSESLNKEVKHAIEKVVEEAPVWSLPIHEICVDDAANWLQEQQFFDWLGVEEMCRRPQLVLQRLSSAQGVIHPFLQEAPGTDPADPAAAWREAWSELQGCPWPKLRPLMDVFGHLQETDQVPPNLEFFKLFRQVASEGLLPYRAYVEMSKEKWRLGNLMDNCDVVCCSTSRLSEHVLSVVERVEQQLRPELQRHLQLIEWLVREWKFDEVTEDRDELRNKMKIFDDLTPRQLQMEVEQACDVFKRFNHQLEDGQETFNWLLHFRRKGSCLVIPLLQHFAQVVKQKRGRYLPTSDGADLEDLELQDFSEVAQLCYKSLQTLAGHNIGEAVQADAEVWRLAVAEFKKPESKMEEEIALILDYFSADRTGSGSTSTSSLIPRRLERWLGRVTEISSRGEQRLMEAFRAHMVAQILWDFDTEELMVLWGG</sequence>
<protein>
    <submittedName>
        <fullName evidence="1">Uncharacterized protein</fullName>
    </submittedName>
</protein>
<keyword evidence="3" id="KW-1185">Reference proteome</keyword>
<dbReference type="EMBL" id="CAMXCT020006534">
    <property type="protein sequence ID" value="CAL1168876.1"/>
    <property type="molecule type" value="Genomic_DNA"/>
</dbReference>
<reference evidence="1" key="1">
    <citation type="submission" date="2022-10" db="EMBL/GenBank/DDBJ databases">
        <authorList>
            <person name="Chen Y."/>
            <person name="Dougan E. K."/>
            <person name="Chan C."/>
            <person name="Rhodes N."/>
            <person name="Thang M."/>
        </authorList>
    </citation>
    <scope>NUCLEOTIDE SEQUENCE</scope>
</reference>
<dbReference type="AlphaFoldDB" id="A0A9P1DSM5"/>
<organism evidence="1">
    <name type="scientific">Cladocopium goreaui</name>
    <dbReference type="NCBI Taxonomy" id="2562237"/>
    <lineage>
        <taxon>Eukaryota</taxon>
        <taxon>Sar</taxon>
        <taxon>Alveolata</taxon>
        <taxon>Dinophyceae</taxon>
        <taxon>Suessiales</taxon>
        <taxon>Symbiodiniaceae</taxon>
        <taxon>Cladocopium</taxon>
    </lineage>
</organism>
<proteinExistence type="predicted"/>
<evidence type="ECO:0000313" key="3">
    <source>
        <dbReference type="Proteomes" id="UP001152797"/>
    </source>
</evidence>
<name>A0A9P1DSM5_9DINO</name>
<dbReference type="OrthoDB" id="10278030at2759"/>
<dbReference type="EMBL" id="CAMXCT010006534">
    <property type="protein sequence ID" value="CAI4015501.1"/>
    <property type="molecule type" value="Genomic_DNA"/>
</dbReference>
<reference evidence="2" key="2">
    <citation type="submission" date="2024-04" db="EMBL/GenBank/DDBJ databases">
        <authorList>
            <person name="Chen Y."/>
            <person name="Shah S."/>
            <person name="Dougan E. K."/>
            <person name="Thang M."/>
            <person name="Chan C."/>
        </authorList>
    </citation>
    <scope>NUCLEOTIDE SEQUENCE [LARGE SCALE GENOMIC DNA]</scope>
</reference>
<gene>
    <name evidence="1" type="ORF">C1SCF055_LOCUS40325</name>
</gene>
<dbReference type="EMBL" id="CAMXCT030006534">
    <property type="protein sequence ID" value="CAL4802813.1"/>
    <property type="molecule type" value="Genomic_DNA"/>
</dbReference>
<evidence type="ECO:0000313" key="1">
    <source>
        <dbReference type="EMBL" id="CAI4015501.1"/>
    </source>
</evidence>
<dbReference type="Proteomes" id="UP001152797">
    <property type="component" value="Unassembled WGS sequence"/>
</dbReference>
<comment type="caution">
    <text evidence="1">The sequence shown here is derived from an EMBL/GenBank/DDBJ whole genome shotgun (WGS) entry which is preliminary data.</text>
</comment>